<evidence type="ECO:0000313" key="6">
    <source>
        <dbReference type="EMBL" id="KZV31047.1"/>
    </source>
</evidence>
<protein>
    <recommendedName>
        <fullName evidence="5">Glycosyltransferase</fullName>
        <ecNumber evidence="5">2.4.1.-</ecNumber>
    </recommendedName>
</protein>
<dbReference type="GO" id="GO:0035251">
    <property type="term" value="F:UDP-glucosyltransferase activity"/>
    <property type="evidence" value="ECO:0007669"/>
    <property type="project" value="TreeGrafter"/>
</dbReference>
<dbReference type="AlphaFoldDB" id="A0A2Z7BAN5"/>
<dbReference type="FunFam" id="3.40.50.2000:FF:000047">
    <property type="entry name" value="Glycosyltransferase"/>
    <property type="match status" value="1"/>
</dbReference>
<dbReference type="InterPro" id="IPR002213">
    <property type="entry name" value="UDP_glucos_trans"/>
</dbReference>
<comment type="similarity">
    <text evidence="1 4">Belongs to the UDP-glycosyltransferase family.</text>
</comment>
<evidence type="ECO:0000256" key="5">
    <source>
        <dbReference type="RuleBase" id="RU362057"/>
    </source>
</evidence>
<keyword evidence="2 4" id="KW-0328">Glycosyltransferase</keyword>
<evidence type="ECO:0000256" key="2">
    <source>
        <dbReference type="ARBA" id="ARBA00022676"/>
    </source>
</evidence>
<dbReference type="Proteomes" id="UP000250235">
    <property type="component" value="Unassembled WGS sequence"/>
</dbReference>
<dbReference type="PANTHER" id="PTHR48047:SF45">
    <property type="entry name" value="SCOPOLETIN GLUCOSYLTRANSFERASE-LIKE"/>
    <property type="match status" value="1"/>
</dbReference>
<organism evidence="6 7">
    <name type="scientific">Dorcoceras hygrometricum</name>
    <dbReference type="NCBI Taxonomy" id="472368"/>
    <lineage>
        <taxon>Eukaryota</taxon>
        <taxon>Viridiplantae</taxon>
        <taxon>Streptophyta</taxon>
        <taxon>Embryophyta</taxon>
        <taxon>Tracheophyta</taxon>
        <taxon>Spermatophyta</taxon>
        <taxon>Magnoliopsida</taxon>
        <taxon>eudicotyledons</taxon>
        <taxon>Gunneridae</taxon>
        <taxon>Pentapetalae</taxon>
        <taxon>asterids</taxon>
        <taxon>lamiids</taxon>
        <taxon>Lamiales</taxon>
        <taxon>Gesneriaceae</taxon>
        <taxon>Didymocarpoideae</taxon>
        <taxon>Trichosporeae</taxon>
        <taxon>Loxocarpinae</taxon>
        <taxon>Dorcoceras</taxon>
    </lineage>
</organism>
<dbReference type="PANTHER" id="PTHR48047">
    <property type="entry name" value="GLYCOSYLTRANSFERASE"/>
    <property type="match status" value="1"/>
</dbReference>
<dbReference type="Pfam" id="PF00201">
    <property type="entry name" value="UDPGT"/>
    <property type="match status" value="1"/>
</dbReference>
<proteinExistence type="inferred from homology"/>
<sequence>MNRPHIFFLPLMAHGHMIPMLELAKLFSSRGVKATIISNPAFSEPVTAAQESGLDIALKIIKFPPQESGLPDHMVSLAQFTTDELVGKFAKAVDLIQDPVEKLIQEYNPCCIVSDMFWTWTVDTAAKFGILRLLFFGTGFFPMCASEEMARHKPYKQVLSDSEPFVLPNLPHQLWFVRTQVPEFQQVEIESHFSKLMDRVRESEQRTYGVIVNSFFELEPEYVHYFKEVLGRRAWNIGPILLYNNGDEGRSERGNKSAIDAHECLTWLDSKKPNSVVYICFGSMAIFTRAQLQETARGIEASGQDFIWVTSDVGNEDGTEDGIPEGFEERTKNKGLIIRGWAPQVMILNHPAVGGFVTHCGWNSMLEAVCAGVPMVTWPLCAEQFFNEKLVTQVLKIGVPVGSKKWQLGPAEGVPGEAVAVAVCSIMASEIRSRAKSYKEMAKRAVEEGGSSHKDLSVLIEELRAM</sequence>
<dbReference type="EMBL" id="KV007756">
    <property type="protein sequence ID" value="KZV31047.1"/>
    <property type="molecule type" value="Genomic_DNA"/>
</dbReference>
<dbReference type="SUPFAM" id="SSF53756">
    <property type="entry name" value="UDP-Glycosyltransferase/glycogen phosphorylase"/>
    <property type="match status" value="1"/>
</dbReference>
<dbReference type="Gene3D" id="3.40.50.2000">
    <property type="entry name" value="Glycogen Phosphorylase B"/>
    <property type="match status" value="2"/>
</dbReference>
<dbReference type="OrthoDB" id="884626at2759"/>
<dbReference type="InterPro" id="IPR035595">
    <property type="entry name" value="UDP_glycos_trans_CS"/>
</dbReference>
<accession>A0A2Z7BAN5</accession>
<evidence type="ECO:0000313" key="7">
    <source>
        <dbReference type="Proteomes" id="UP000250235"/>
    </source>
</evidence>
<evidence type="ECO:0000256" key="1">
    <source>
        <dbReference type="ARBA" id="ARBA00009995"/>
    </source>
</evidence>
<evidence type="ECO:0000256" key="4">
    <source>
        <dbReference type="RuleBase" id="RU003718"/>
    </source>
</evidence>
<dbReference type="CDD" id="cd03784">
    <property type="entry name" value="GT1_Gtf-like"/>
    <property type="match status" value="1"/>
</dbReference>
<gene>
    <name evidence="6" type="ORF">F511_32567</name>
</gene>
<dbReference type="EC" id="2.4.1.-" evidence="5"/>
<keyword evidence="3 4" id="KW-0808">Transferase</keyword>
<evidence type="ECO:0000256" key="3">
    <source>
        <dbReference type="ARBA" id="ARBA00022679"/>
    </source>
</evidence>
<dbReference type="PROSITE" id="PS00375">
    <property type="entry name" value="UDPGT"/>
    <property type="match status" value="1"/>
</dbReference>
<reference evidence="6 7" key="1">
    <citation type="journal article" date="2015" name="Proc. Natl. Acad. Sci. U.S.A.">
        <title>The resurrection genome of Boea hygrometrica: A blueprint for survival of dehydration.</title>
        <authorList>
            <person name="Xiao L."/>
            <person name="Yang G."/>
            <person name="Zhang L."/>
            <person name="Yang X."/>
            <person name="Zhao S."/>
            <person name="Ji Z."/>
            <person name="Zhou Q."/>
            <person name="Hu M."/>
            <person name="Wang Y."/>
            <person name="Chen M."/>
            <person name="Xu Y."/>
            <person name="Jin H."/>
            <person name="Xiao X."/>
            <person name="Hu G."/>
            <person name="Bao F."/>
            <person name="Hu Y."/>
            <person name="Wan P."/>
            <person name="Li L."/>
            <person name="Deng X."/>
            <person name="Kuang T."/>
            <person name="Xiang C."/>
            <person name="Zhu J.K."/>
            <person name="Oliver M.J."/>
            <person name="He Y."/>
        </authorList>
    </citation>
    <scope>NUCLEOTIDE SEQUENCE [LARGE SCALE GENOMIC DNA]</scope>
    <source>
        <strain evidence="7">cv. XS01</strain>
    </source>
</reference>
<keyword evidence="7" id="KW-1185">Reference proteome</keyword>
<name>A0A2Z7BAN5_9LAMI</name>